<accession>A0AAV9J3Q4</accession>
<evidence type="ECO:0000256" key="1">
    <source>
        <dbReference type="SAM" id="MobiDB-lite"/>
    </source>
</evidence>
<gene>
    <name evidence="2" type="ORF">LTR36_001178</name>
</gene>
<protein>
    <submittedName>
        <fullName evidence="2">Uncharacterized protein</fullName>
    </submittedName>
</protein>
<organism evidence="2 3">
    <name type="scientific">Oleoguttula mirabilis</name>
    <dbReference type="NCBI Taxonomy" id="1507867"/>
    <lineage>
        <taxon>Eukaryota</taxon>
        <taxon>Fungi</taxon>
        <taxon>Dikarya</taxon>
        <taxon>Ascomycota</taxon>
        <taxon>Pezizomycotina</taxon>
        <taxon>Dothideomycetes</taxon>
        <taxon>Dothideomycetidae</taxon>
        <taxon>Mycosphaerellales</taxon>
        <taxon>Teratosphaeriaceae</taxon>
        <taxon>Oleoguttula</taxon>
    </lineage>
</organism>
<proteinExistence type="predicted"/>
<evidence type="ECO:0000313" key="2">
    <source>
        <dbReference type="EMBL" id="KAK4539178.1"/>
    </source>
</evidence>
<keyword evidence="3" id="KW-1185">Reference proteome</keyword>
<dbReference type="EMBL" id="JAVFHQ010000112">
    <property type="protein sequence ID" value="KAK4539178.1"/>
    <property type="molecule type" value="Genomic_DNA"/>
</dbReference>
<sequence>MADGKRPAPPFWLDDLRPSHRQRIADEFNDPSLLHPTTTTYNWSAVPPQQAPGYRHFMSSMSHPQGNQNFEAGNWTQDTTSLPTTFEGRTTSGTSNASGSRPYPYQEVVASIEGPALPQQPPINQVGRAPEGMLRELAIHSQLSPASQLARAGHLRLSTASRDRFLEANILYVPNDSEWLQQPSGASGLPQQTPGEPIDSESFNSSPGSASMLPPPNSQQAQTERNYNIATGGPSNPKARSTEHVPFPPLENYTSNYPASTRESLESTFAQPGSSVPHIKIEPASKSPPPISQKAPTDQIDFQAGVLTHSGIWMELHFRNINIQAAQELDAPVDPEEPLSLESSRLSHVFAVLHHAENLSSPLPLTEIADGEQLNMANIINVHSSANQARQHAWYFFLKRLAGVGILWNSNSTEWVYDEQGVLRFDWCGLQFRDPANAMAVQGRPTHREVVKVVKVEFGRMAGG</sequence>
<feature type="region of interest" description="Disordered" evidence="1">
    <location>
        <begin position="182"/>
        <end position="296"/>
    </location>
</feature>
<reference evidence="2 3" key="1">
    <citation type="submission" date="2021-11" db="EMBL/GenBank/DDBJ databases">
        <title>Black yeast isolated from Biological Soil Crust.</title>
        <authorList>
            <person name="Kurbessoian T."/>
        </authorList>
    </citation>
    <scope>NUCLEOTIDE SEQUENCE [LARGE SCALE GENOMIC DNA]</scope>
    <source>
        <strain evidence="2 3">CCFEE 5522</strain>
    </source>
</reference>
<feature type="compositionally biased region" description="Polar residues" evidence="1">
    <location>
        <begin position="59"/>
        <end position="99"/>
    </location>
</feature>
<feature type="compositionally biased region" description="Polar residues" evidence="1">
    <location>
        <begin position="218"/>
        <end position="229"/>
    </location>
</feature>
<feature type="compositionally biased region" description="Polar residues" evidence="1">
    <location>
        <begin position="252"/>
        <end position="274"/>
    </location>
</feature>
<evidence type="ECO:0000313" key="3">
    <source>
        <dbReference type="Proteomes" id="UP001324427"/>
    </source>
</evidence>
<name>A0AAV9J3Q4_9PEZI</name>
<dbReference type="AlphaFoldDB" id="A0AAV9J3Q4"/>
<feature type="compositionally biased region" description="Polar residues" evidence="1">
    <location>
        <begin position="182"/>
        <end position="194"/>
    </location>
</feature>
<comment type="caution">
    <text evidence="2">The sequence shown here is derived from an EMBL/GenBank/DDBJ whole genome shotgun (WGS) entry which is preliminary data.</text>
</comment>
<feature type="region of interest" description="Disordered" evidence="1">
    <location>
        <begin position="59"/>
        <end position="102"/>
    </location>
</feature>
<dbReference type="Proteomes" id="UP001324427">
    <property type="component" value="Unassembled WGS sequence"/>
</dbReference>